<dbReference type="PROSITE" id="PS50835">
    <property type="entry name" value="IG_LIKE"/>
    <property type="match status" value="4"/>
</dbReference>
<dbReference type="GO" id="GO:0030424">
    <property type="term" value="C:axon"/>
    <property type="evidence" value="ECO:0007669"/>
    <property type="project" value="TreeGrafter"/>
</dbReference>
<evidence type="ECO:0000313" key="6">
    <source>
        <dbReference type="Proteomes" id="UP000000304"/>
    </source>
</evidence>
<dbReference type="InterPro" id="IPR036116">
    <property type="entry name" value="FN3_sf"/>
</dbReference>
<dbReference type="OMA" id="WNEFIVE"/>
<proteinExistence type="predicted"/>
<dbReference type="SMART" id="SM00409">
    <property type="entry name" value="IG"/>
    <property type="match status" value="4"/>
</dbReference>
<keyword evidence="6" id="KW-1185">Reference proteome</keyword>
<dbReference type="HOGENOM" id="CLU_005756_0_1_1"/>
<dbReference type="GO" id="GO:0008366">
    <property type="term" value="P:axon ensheathment"/>
    <property type="evidence" value="ECO:0007669"/>
    <property type="project" value="EnsemblMetazoa"/>
</dbReference>
<dbReference type="STRING" id="7240.B4QV11"/>
<dbReference type="PANTHER" id="PTHR44170">
    <property type="entry name" value="PROTEIN SIDEKICK"/>
    <property type="match status" value="1"/>
</dbReference>
<evidence type="ECO:0000313" key="5">
    <source>
        <dbReference type="EMBL" id="EDX11592.1"/>
    </source>
</evidence>
<evidence type="ECO:0000256" key="2">
    <source>
        <dbReference type="ARBA" id="ARBA00023157"/>
    </source>
</evidence>
<dbReference type="GO" id="GO:0021682">
    <property type="term" value="P:nerve maturation"/>
    <property type="evidence" value="ECO:0007669"/>
    <property type="project" value="EnsemblMetazoa"/>
</dbReference>
<dbReference type="AlphaFoldDB" id="B4QV11"/>
<feature type="domain" description="Ig-like" evidence="3">
    <location>
        <begin position="60"/>
        <end position="141"/>
    </location>
</feature>
<protein>
    <submittedName>
        <fullName evidence="5">GD19723</fullName>
    </submittedName>
</protein>
<dbReference type="InterPro" id="IPR013098">
    <property type="entry name" value="Ig_I-set"/>
</dbReference>
<dbReference type="InterPro" id="IPR003599">
    <property type="entry name" value="Ig_sub"/>
</dbReference>
<dbReference type="GO" id="GO:0019991">
    <property type="term" value="P:septate junction assembly"/>
    <property type="evidence" value="ECO:0007669"/>
    <property type="project" value="EnsemblMetazoa"/>
</dbReference>
<dbReference type="GO" id="GO:0060857">
    <property type="term" value="P:establishment of glial blood-brain barrier"/>
    <property type="evidence" value="ECO:0007669"/>
    <property type="project" value="EnsemblMetazoa"/>
</dbReference>
<dbReference type="FunFam" id="2.60.40.10:FF:001933">
    <property type="entry name" value="Blast:Contactin"/>
    <property type="match status" value="1"/>
</dbReference>
<name>B4QV11_DROSI</name>
<accession>B4QV11</accession>
<feature type="domain" description="Ig-like" evidence="3">
    <location>
        <begin position="146"/>
        <end position="230"/>
    </location>
</feature>
<dbReference type="FunFam" id="2.60.40.10:FF:001582">
    <property type="entry name" value="Receptor tyrosine kinase Flt1b"/>
    <property type="match status" value="1"/>
</dbReference>
<dbReference type="Pfam" id="PF07679">
    <property type="entry name" value="I-set"/>
    <property type="match status" value="1"/>
</dbReference>
<dbReference type="InterPro" id="IPR036179">
    <property type="entry name" value="Ig-like_dom_sf"/>
</dbReference>
<dbReference type="InterPro" id="IPR003961">
    <property type="entry name" value="FN3_dom"/>
</dbReference>
<feature type="non-terminal residue" evidence="5">
    <location>
        <position position="1"/>
    </location>
</feature>
<dbReference type="PhylomeDB" id="B4QV11"/>
<dbReference type="SUPFAM" id="SSF48726">
    <property type="entry name" value="Immunoglobulin"/>
    <property type="match status" value="4"/>
</dbReference>
<feature type="domain" description="Fibronectin type-III" evidence="4">
    <location>
        <begin position="431"/>
        <end position="533"/>
    </location>
</feature>
<organism evidence="5 6">
    <name type="scientific">Drosophila simulans</name>
    <name type="common">Fruit fly</name>
    <dbReference type="NCBI Taxonomy" id="7240"/>
    <lineage>
        <taxon>Eukaryota</taxon>
        <taxon>Metazoa</taxon>
        <taxon>Ecdysozoa</taxon>
        <taxon>Arthropoda</taxon>
        <taxon>Hexapoda</taxon>
        <taxon>Insecta</taxon>
        <taxon>Pterygota</taxon>
        <taxon>Neoptera</taxon>
        <taxon>Endopterygota</taxon>
        <taxon>Diptera</taxon>
        <taxon>Brachycera</taxon>
        <taxon>Muscomorpha</taxon>
        <taxon>Ephydroidea</taxon>
        <taxon>Drosophilidae</taxon>
        <taxon>Drosophila</taxon>
        <taxon>Sophophora</taxon>
    </lineage>
</organism>
<dbReference type="OrthoDB" id="3666223at2759"/>
<dbReference type="CDD" id="cd00096">
    <property type="entry name" value="Ig"/>
    <property type="match status" value="2"/>
</dbReference>
<dbReference type="SUPFAM" id="SSF49265">
    <property type="entry name" value="Fibronectin type III"/>
    <property type="match status" value="1"/>
</dbReference>
<dbReference type="InterPro" id="IPR007110">
    <property type="entry name" value="Ig-like_dom"/>
</dbReference>
<feature type="domain" description="Ig-like" evidence="3">
    <location>
        <begin position="333"/>
        <end position="424"/>
    </location>
</feature>
<reference evidence="5 6" key="1">
    <citation type="journal article" date="2007" name="Nature">
        <title>Evolution of genes and genomes on the Drosophila phylogeny.</title>
        <authorList>
            <consortium name="Drosophila 12 Genomes Consortium"/>
            <person name="Clark A.G."/>
            <person name="Eisen M.B."/>
            <person name="Smith D.R."/>
            <person name="Bergman C.M."/>
            <person name="Oliver B."/>
            <person name="Markow T.A."/>
            <person name="Kaufman T.C."/>
            <person name="Kellis M."/>
            <person name="Gelbart W."/>
            <person name="Iyer V.N."/>
            <person name="Pollard D.A."/>
            <person name="Sackton T.B."/>
            <person name="Larracuente A.M."/>
            <person name="Singh N.D."/>
            <person name="Abad J.P."/>
            <person name="Abt D.N."/>
            <person name="Adryan B."/>
            <person name="Aguade M."/>
            <person name="Akashi H."/>
            <person name="Anderson W.W."/>
            <person name="Aquadro C.F."/>
            <person name="Ardell D.H."/>
            <person name="Arguello R."/>
            <person name="Artieri C.G."/>
            <person name="Barbash D.A."/>
            <person name="Barker D."/>
            <person name="Barsanti P."/>
            <person name="Batterham P."/>
            <person name="Batzoglou S."/>
            <person name="Begun D."/>
            <person name="Bhutkar A."/>
            <person name="Blanco E."/>
            <person name="Bosak S.A."/>
            <person name="Bradley R.K."/>
            <person name="Brand A.D."/>
            <person name="Brent M.R."/>
            <person name="Brooks A.N."/>
            <person name="Brown R.H."/>
            <person name="Butlin R.K."/>
            <person name="Caggese C."/>
            <person name="Calvi B.R."/>
            <person name="Bernardo de Carvalho A."/>
            <person name="Caspi A."/>
            <person name="Castrezana S."/>
            <person name="Celniker S.E."/>
            <person name="Chang J.L."/>
            <person name="Chapple C."/>
            <person name="Chatterji S."/>
            <person name="Chinwalla A."/>
            <person name="Civetta A."/>
            <person name="Clifton S.W."/>
            <person name="Comeron J.M."/>
            <person name="Costello J.C."/>
            <person name="Coyne J.A."/>
            <person name="Daub J."/>
            <person name="David R.G."/>
            <person name="Delcher A.L."/>
            <person name="Delehaunty K."/>
            <person name="Do C.B."/>
            <person name="Ebling H."/>
            <person name="Edwards K."/>
            <person name="Eickbush T."/>
            <person name="Evans J.D."/>
            <person name="Filipski A."/>
            <person name="Findeiss S."/>
            <person name="Freyhult E."/>
            <person name="Fulton L."/>
            <person name="Fulton R."/>
            <person name="Garcia A.C."/>
            <person name="Gardiner A."/>
            <person name="Garfield D.A."/>
            <person name="Garvin B.E."/>
            <person name="Gibson G."/>
            <person name="Gilbert D."/>
            <person name="Gnerre S."/>
            <person name="Godfrey J."/>
            <person name="Good R."/>
            <person name="Gotea V."/>
            <person name="Gravely B."/>
            <person name="Greenberg A.J."/>
            <person name="Griffiths-Jones S."/>
            <person name="Gross S."/>
            <person name="Guigo R."/>
            <person name="Gustafson E.A."/>
            <person name="Haerty W."/>
            <person name="Hahn M.W."/>
            <person name="Halligan D.L."/>
            <person name="Halpern A.L."/>
            <person name="Halter G.M."/>
            <person name="Han M.V."/>
            <person name="Heger A."/>
            <person name="Hillier L."/>
            <person name="Hinrichs A.S."/>
            <person name="Holmes I."/>
            <person name="Hoskins R.A."/>
            <person name="Hubisz M.J."/>
            <person name="Hultmark D."/>
            <person name="Huntley M.A."/>
            <person name="Jaffe D.B."/>
            <person name="Jagadeeshan S."/>
            <person name="Jeck W.R."/>
            <person name="Johnson J."/>
            <person name="Jones C.D."/>
            <person name="Jordan W.C."/>
            <person name="Karpen G.H."/>
            <person name="Kataoka E."/>
            <person name="Keightley P.D."/>
            <person name="Kheradpour P."/>
            <person name="Kirkness E.F."/>
            <person name="Koerich L.B."/>
            <person name="Kristiansen K."/>
            <person name="Kudrna D."/>
            <person name="Kulathinal R.J."/>
            <person name="Kumar S."/>
            <person name="Kwok R."/>
            <person name="Lander E."/>
            <person name="Langley C.H."/>
            <person name="Lapoint R."/>
            <person name="Lazzaro B.P."/>
            <person name="Lee S.J."/>
            <person name="Levesque L."/>
            <person name="Li R."/>
            <person name="Lin C.F."/>
            <person name="Lin M.F."/>
            <person name="Lindblad-Toh K."/>
            <person name="Llopart A."/>
            <person name="Long M."/>
            <person name="Low L."/>
            <person name="Lozovsky E."/>
            <person name="Lu J."/>
            <person name="Luo M."/>
            <person name="Machado C.A."/>
            <person name="Makalowski W."/>
            <person name="Marzo M."/>
            <person name="Matsuda M."/>
            <person name="Matzkin L."/>
            <person name="McAllister B."/>
            <person name="McBride C.S."/>
            <person name="McKernan B."/>
            <person name="McKernan K."/>
            <person name="Mendez-Lago M."/>
            <person name="Minx P."/>
            <person name="Mollenhauer M.U."/>
            <person name="Montooth K."/>
            <person name="Mount S.M."/>
            <person name="Mu X."/>
            <person name="Myers E."/>
            <person name="Negre B."/>
            <person name="Newfeld S."/>
            <person name="Nielsen R."/>
            <person name="Noor M.A."/>
            <person name="O'Grady P."/>
            <person name="Pachter L."/>
            <person name="Papaceit M."/>
            <person name="Parisi M.J."/>
            <person name="Parisi M."/>
            <person name="Parts L."/>
            <person name="Pedersen J.S."/>
            <person name="Pesole G."/>
            <person name="Phillippy A.M."/>
            <person name="Ponting C.P."/>
            <person name="Pop M."/>
            <person name="Porcelli D."/>
            <person name="Powell J.R."/>
            <person name="Prohaska S."/>
            <person name="Pruitt K."/>
            <person name="Puig M."/>
            <person name="Quesneville H."/>
            <person name="Ram K.R."/>
            <person name="Rand D."/>
            <person name="Rasmussen M.D."/>
            <person name="Reed L.K."/>
            <person name="Reenan R."/>
            <person name="Reily A."/>
            <person name="Remington K.A."/>
            <person name="Rieger T.T."/>
            <person name="Ritchie M.G."/>
            <person name="Robin C."/>
            <person name="Rogers Y.H."/>
            <person name="Rohde C."/>
            <person name="Rozas J."/>
            <person name="Rubenfield M.J."/>
            <person name="Ruiz A."/>
            <person name="Russo S."/>
            <person name="Salzberg S.L."/>
            <person name="Sanchez-Gracia A."/>
            <person name="Saranga D.J."/>
            <person name="Sato H."/>
            <person name="Schaeffer S.W."/>
            <person name="Schatz M.C."/>
            <person name="Schlenke T."/>
            <person name="Schwartz R."/>
            <person name="Segarra C."/>
            <person name="Singh R.S."/>
            <person name="Sirot L."/>
            <person name="Sirota M."/>
            <person name="Sisneros N.B."/>
            <person name="Smith C.D."/>
            <person name="Smith T.F."/>
            <person name="Spieth J."/>
            <person name="Stage D.E."/>
            <person name="Stark A."/>
            <person name="Stephan W."/>
            <person name="Strausberg R.L."/>
            <person name="Strempel S."/>
            <person name="Sturgill D."/>
            <person name="Sutton G."/>
            <person name="Sutton G.G."/>
            <person name="Tao W."/>
            <person name="Teichmann S."/>
            <person name="Tobari Y.N."/>
            <person name="Tomimura Y."/>
            <person name="Tsolas J.M."/>
            <person name="Valente V.L."/>
            <person name="Venter E."/>
            <person name="Venter J.C."/>
            <person name="Vicario S."/>
            <person name="Vieira F.G."/>
            <person name="Vilella A.J."/>
            <person name="Villasante A."/>
            <person name="Walenz B."/>
            <person name="Wang J."/>
            <person name="Wasserman M."/>
            <person name="Watts T."/>
            <person name="Wilson D."/>
            <person name="Wilson R.K."/>
            <person name="Wing R.A."/>
            <person name="Wolfner M.F."/>
            <person name="Wong A."/>
            <person name="Wong G.K."/>
            <person name="Wu C.I."/>
            <person name="Wu G."/>
            <person name="Yamamoto D."/>
            <person name="Yang H.P."/>
            <person name="Yang S.P."/>
            <person name="Yorke J.A."/>
            <person name="Yoshida K."/>
            <person name="Zdobnov E."/>
            <person name="Zhang P."/>
            <person name="Zhang Y."/>
            <person name="Zimin A.V."/>
            <person name="Baldwin J."/>
            <person name="Abdouelleil A."/>
            <person name="Abdulkadir J."/>
            <person name="Abebe A."/>
            <person name="Abera B."/>
            <person name="Abreu J."/>
            <person name="Acer S.C."/>
            <person name="Aftuck L."/>
            <person name="Alexander A."/>
            <person name="An P."/>
            <person name="Anderson E."/>
            <person name="Anderson S."/>
            <person name="Arachi H."/>
            <person name="Azer M."/>
            <person name="Bachantsang P."/>
            <person name="Barry A."/>
            <person name="Bayul T."/>
            <person name="Berlin A."/>
            <person name="Bessette D."/>
            <person name="Bloom T."/>
            <person name="Blye J."/>
            <person name="Boguslavskiy L."/>
            <person name="Bonnet C."/>
            <person name="Boukhgalter B."/>
            <person name="Bourzgui I."/>
            <person name="Brown A."/>
            <person name="Cahill P."/>
            <person name="Channer S."/>
            <person name="Cheshatsang Y."/>
            <person name="Chuda L."/>
            <person name="Citroen M."/>
            <person name="Collymore A."/>
            <person name="Cooke P."/>
            <person name="Costello M."/>
            <person name="D'Aco K."/>
            <person name="Daza R."/>
            <person name="De Haan G."/>
            <person name="DeGray S."/>
            <person name="DeMaso C."/>
            <person name="Dhargay N."/>
            <person name="Dooley K."/>
            <person name="Dooley E."/>
            <person name="Doricent M."/>
            <person name="Dorje P."/>
            <person name="Dorjee K."/>
            <person name="Dupes A."/>
            <person name="Elong R."/>
            <person name="Falk J."/>
            <person name="Farina A."/>
            <person name="Faro S."/>
            <person name="Ferguson D."/>
            <person name="Fisher S."/>
            <person name="Foley C.D."/>
            <person name="Franke A."/>
            <person name="Friedrich D."/>
            <person name="Gadbois L."/>
            <person name="Gearin G."/>
            <person name="Gearin C.R."/>
            <person name="Giannoukos G."/>
            <person name="Goode T."/>
            <person name="Graham J."/>
            <person name="Grandbois E."/>
            <person name="Grewal S."/>
            <person name="Gyaltsen K."/>
            <person name="Hafez N."/>
            <person name="Hagos B."/>
            <person name="Hall J."/>
            <person name="Henson C."/>
            <person name="Hollinger A."/>
            <person name="Honan T."/>
            <person name="Huard M.D."/>
            <person name="Hughes L."/>
            <person name="Hurhula B."/>
            <person name="Husby M.E."/>
            <person name="Kamat A."/>
            <person name="Kanga B."/>
            <person name="Kashin S."/>
            <person name="Khazanovich D."/>
            <person name="Kisner P."/>
            <person name="Lance K."/>
            <person name="Lara M."/>
            <person name="Lee W."/>
            <person name="Lennon N."/>
            <person name="Letendre F."/>
            <person name="LeVine R."/>
            <person name="Lipovsky A."/>
            <person name="Liu X."/>
            <person name="Liu J."/>
            <person name="Liu S."/>
            <person name="Lokyitsang T."/>
            <person name="Lokyitsang Y."/>
            <person name="Lubonja R."/>
            <person name="Lui A."/>
            <person name="MacDonald P."/>
            <person name="Magnisalis V."/>
            <person name="Maru K."/>
            <person name="Matthews C."/>
            <person name="McCusker W."/>
            <person name="McDonough S."/>
            <person name="Mehta T."/>
            <person name="Meldrim J."/>
            <person name="Meneus L."/>
            <person name="Mihai O."/>
            <person name="Mihalev A."/>
            <person name="Mihova T."/>
            <person name="Mittelman R."/>
            <person name="Mlenga V."/>
            <person name="Montmayeur A."/>
            <person name="Mulrain L."/>
            <person name="Navidi A."/>
            <person name="Naylor J."/>
            <person name="Negash T."/>
            <person name="Nguyen T."/>
            <person name="Nguyen N."/>
            <person name="Nicol R."/>
            <person name="Norbu C."/>
            <person name="Norbu N."/>
            <person name="Novod N."/>
            <person name="O'Neill B."/>
            <person name="Osman S."/>
            <person name="Markiewicz E."/>
            <person name="Oyono O.L."/>
            <person name="Patti C."/>
            <person name="Phunkhang P."/>
            <person name="Pierre F."/>
            <person name="Priest M."/>
            <person name="Raghuraman S."/>
            <person name="Rege F."/>
            <person name="Reyes R."/>
            <person name="Rise C."/>
            <person name="Rogov P."/>
            <person name="Ross K."/>
            <person name="Ryan E."/>
            <person name="Settipalli S."/>
            <person name="Shea T."/>
            <person name="Sherpa N."/>
            <person name="Shi L."/>
            <person name="Shih D."/>
            <person name="Sparrow T."/>
            <person name="Spaulding J."/>
            <person name="Stalker J."/>
            <person name="Stange-Thomann N."/>
            <person name="Stavropoulos S."/>
            <person name="Stone C."/>
            <person name="Strader C."/>
            <person name="Tesfaye S."/>
            <person name="Thomson T."/>
            <person name="Thoulutsang Y."/>
            <person name="Thoulutsang D."/>
            <person name="Topham K."/>
            <person name="Topping I."/>
            <person name="Tsamla T."/>
            <person name="Vassiliev H."/>
            <person name="Vo A."/>
            <person name="Wangchuk T."/>
            <person name="Wangdi T."/>
            <person name="Weiand M."/>
            <person name="Wilkinson J."/>
            <person name="Wilson A."/>
            <person name="Yadav S."/>
            <person name="Young G."/>
            <person name="Yu Q."/>
            <person name="Zembek L."/>
            <person name="Zhong D."/>
            <person name="Zimmer A."/>
            <person name="Zwirko Z."/>
            <person name="Jaffe D.B."/>
            <person name="Alvarez P."/>
            <person name="Brockman W."/>
            <person name="Butler J."/>
            <person name="Chin C."/>
            <person name="Gnerre S."/>
            <person name="Grabherr M."/>
            <person name="Kleber M."/>
            <person name="Mauceli E."/>
            <person name="MacCallum I."/>
        </authorList>
    </citation>
    <scope>NUCLEOTIDE SEQUENCE [LARGE SCALE GENOMIC DNA]</scope>
    <source>
        <strain evidence="6">white501</strain>
    </source>
</reference>
<evidence type="ECO:0000256" key="1">
    <source>
        <dbReference type="ARBA" id="ARBA00022737"/>
    </source>
</evidence>
<evidence type="ECO:0000259" key="3">
    <source>
        <dbReference type="PROSITE" id="PS50835"/>
    </source>
</evidence>
<evidence type="ECO:0000259" key="4">
    <source>
        <dbReference type="PROSITE" id="PS50853"/>
    </source>
</evidence>
<dbReference type="GO" id="GO:0061343">
    <property type="term" value="P:cell adhesion involved in heart morphogenesis"/>
    <property type="evidence" value="ECO:0007669"/>
    <property type="project" value="EnsemblMetazoa"/>
</dbReference>
<dbReference type="FunFam" id="2.60.40.10:FF:000047">
    <property type="entry name" value="Contactin 1"/>
    <property type="match status" value="1"/>
</dbReference>
<dbReference type="GO" id="GO:0007411">
    <property type="term" value="P:axon guidance"/>
    <property type="evidence" value="ECO:0007669"/>
    <property type="project" value="TreeGrafter"/>
</dbReference>
<keyword evidence="1" id="KW-0677">Repeat</keyword>
<dbReference type="Proteomes" id="UP000000304">
    <property type="component" value="Chromosome 3R"/>
</dbReference>
<gene>
    <name evidence="5" type="primary">Dsim\GD19723</name>
    <name evidence="5" type="ORF">Dsim_GD19723</name>
</gene>
<dbReference type="SMR" id="B4QV11"/>
<dbReference type="InterPro" id="IPR013783">
    <property type="entry name" value="Ig-like_fold"/>
</dbReference>
<dbReference type="InterPro" id="IPR003598">
    <property type="entry name" value="Ig_sub2"/>
</dbReference>
<dbReference type="PANTHER" id="PTHR44170:SF6">
    <property type="entry name" value="CONTACTIN"/>
    <property type="match status" value="1"/>
</dbReference>
<sequence length="536" mass="60387">VFVSRDGALYFSFIETVDRANYSCTVQTLVSDTGRNGPFFPLRVTPNSNYQALIFANTFPKVFPEAPVAGDEIRLECMAFRLPPFPSYNWTRQGLPLQRSAYTINYGRVLIIQNATTNDNGEYSCTITNPRKTLMKSIYINIQMRPQFTIPLKDMIKDYNSDVTFICEAFAIPDANYTWYKNAERLDPANINRDRYIIQDNVLTIKFLEKDKDDAMYQCGAQNQLKTSFSSAQLRVLSMKPSFKKHPLESEVYAVYNGNTTIVCDPEAAPRPKFQWKKDGQVIGSGGHRRILPSGTLTIAPTSRDDEGIYTCIASNQAGTDESHARVIVLQEIRFIETPPQRIVSKEHDLIFLHCEAAFDELLDIAYVWKHNGEVLKNNHDGTGRIIVDWNRLTVHNTSMRDAGDYECVVKSAVNEISSKTSVSIEGAPGAPGGVQVIQISKTKAIIEWVDGSNNGRAIRYYNILGRTNWNRTWVNVSTHVQAREVDRYTSRQQAEVVNLTPWSAYEFSVTAVNDLGIGTPSAPSPIYSTYETSRT</sequence>
<feature type="domain" description="Ig-like" evidence="3">
    <location>
        <begin position="241"/>
        <end position="328"/>
    </location>
</feature>
<dbReference type="GO" id="GO:0098609">
    <property type="term" value="P:cell-cell adhesion"/>
    <property type="evidence" value="ECO:0007669"/>
    <property type="project" value="TreeGrafter"/>
</dbReference>
<dbReference type="GO" id="GO:0005886">
    <property type="term" value="C:plasma membrane"/>
    <property type="evidence" value="ECO:0007669"/>
    <property type="project" value="TreeGrafter"/>
</dbReference>
<keyword evidence="2" id="KW-1015">Disulfide bond</keyword>
<dbReference type="EMBL" id="CM000364">
    <property type="protein sequence ID" value="EDX11592.1"/>
    <property type="molecule type" value="Genomic_DNA"/>
</dbReference>
<dbReference type="GO" id="GO:0005918">
    <property type="term" value="C:septate junction"/>
    <property type="evidence" value="ECO:0007669"/>
    <property type="project" value="EnsemblMetazoa"/>
</dbReference>
<dbReference type="Pfam" id="PF13927">
    <property type="entry name" value="Ig_3"/>
    <property type="match status" value="3"/>
</dbReference>
<dbReference type="SMART" id="SM00408">
    <property type="entry name" value="IGc2"/>
    <property type="match status" value="4"/>
</dbReference>
<dbReference type="PROSITE" id="PS50853">
    <property type="entry name" value="FN3"/>
    <property type="match status" value="1"/>
</dbReference>
<dbReference type="SMART" id="SM00060">
    <property type="entry name" value="FN3"/>
    <property type="match status" value="1"/>
</dbReference>
<dbReference type="CDD" id="cd00063">
    <property type="entry name" value="FN3"/>
    <property type="match status" value="1"/>
</dbReference>
<dbReference type="Pfam" id="PF00041">
    <property type="entry name" value="fn3"/>
    <property type="match status" value="1"/>
</dbReference>
<dbReference type="Gene3D" id="2.60.40.10">
    <property type="entry name" value="Immunoglobulins"/>
    <property type="match status" value="5"/>
</dbReference>